<accession>A0A2K3LVL7</accession>
<keyword evidence="1" id="KW-0443">Lipid metabolism</keyword>
<dbReference type="GO" id="GO:0010345">
    <property type="term" value="P:suberin biosynthetic process"/>
    <property type="evidence" value="ECO:0007669"/>
    <property type="project" value="TreeGrafter"/>
</dbReference>
<dbReference type="GO" id="GO:0080019">
    <property type="term" value="F:alcohol-forming very long-chain fatty acyl-CoA reductase activity"/>
    <property type="evidence" value="ECO:0007669"/>
    <property type="project" value="InterPro"/>
</dbReference>
<dbReference type="Proteomes" id="UP000236291">
    <property type="component" value="Unassembled WGS sequence"/>
</dbReference>
<comment type="caution">
    <text evidence="3">The sequence shown here is derived from an EMBL/GenBank/DDBJ whole genome shotgun (WGS) entry which is preliminary data.</text>
</comment>
<comment type="function">
    <text evidence="1">Catalyzes the reduction of fatty acyl-CoA to fatty alcohols.</text>
</comment>
<gene>
    <name evidence="3" type="ORF">L195_g038606</name>
</gene>
<dbReference type="PANTHER" id="PTHR11011:SF64">
    <property type="entry name" value="FATTY ACYL-COA REDUCTASE"/>
    <property type="match status" value="1"/>
</dbReference>
<reference evidence="3 4" key="1">
    <citation type="journal article" date="2014" name="Am. J. Bot.">
        <title>Genome assembly and annotation for red clover (Trifolium pratense; Fabaceae).</title>
        <authorList>
            <person name="Istvanek J."/>
            <person name="Jaros M."/>
            <person name="Krenek A."/>
            <person name="Repkova J."/>
        </authorList>
    </citation>
    <scope>NUCLEOTIDE SEQUENCE [LARGE SCALE GENOMIC DNA]</scope>
    <source>
        <strain evidence="4">cv. Tatra</strain>
        <tissue evidence="3">Young leaves</tissue>
    </source>
</reference>
<dbReference type="Gene3D" id="3.40.50.720">
    <property type="entry name" value="NAD(P)-binding Rossmann-like Domain"/>
    <property type="match status" value="1"/>
</dbReference>
<name>A0A2K3LVL7_TRIPR</name>
<dbReference type="InterPro" id="IPR026055">
    <property type="entry name" value="FAR"/>
</dbReference>
<keyword evidence="1" id="KW-0444">Lipid biosynthesis</keyword>
<sequence length="62" mass="6963">MEDVGSILHFLEDKTILVLGATGFLAKIFLEKVLRVQPNVKKLFLLLRASDHKSAASRLQNE</sequence>
<reference evidence="3 4" key="2">
    <citation type="journal article" date="2017" name="Front. Plant Sci.">
        <title>Gene Classification and Mining of Molecular Markers Useful in Red Clover (Trifolium pratense) Breeding.</title>
        <authorList>
            <person name="Istvanek J."/>
            <person name="Dluhosova J."/>
            <person name="Dluhos P."/>
            <person name="Patkova L."/>
            <person name="Nedelnik J."/>
            <person name="Repkova J."/>
        </authorList>
    </citation>
    <scope>NUCLEOTIDE SEQUENCE [LARGE SCALE GENOMIC DNA]</scope>
    <source>
        <strain evidence="4">cv. Tatra</strain>
        <tissue evidence="3">Young leaves</tissue>
    </source>
</reference>
<evidence type="ECO:0000256" key="1">
    <source>
        <dbReference type="RuleBase" id="RU363097"/>
    </source>
</evidence>
<protein>
    <recommendedName>
        <fullName evidence="1">Fatty acyl-CoA reductase</fullName>
        <ecNumber evidence="1">1.2.1.84</ecNumber>
    </recommendedName>
</protein>
<comment type="similarity">
    <text evidence="1">Belongs to the fatty acyl-CoA reductase family.</text>
</comment>
<evidence type="ECO:0000313" key="4">
    <source>
        <dbReference type="Proteomes" id="UP000236291"/>
    </source>
</evidence>
<keyword evidence="1" id="KW-0560">Oxidoreductase</keyword>
<comment type="catalytic activity">
    <reaction evidence="1">
        <text>a long-chain fatty acyl-CoA + 2 NADPH + 2 H(+) = a long-chain primary fatty alcohol + 2 NADP(+) + CoA</text>
        <dbReference type="Rhea" id="RHEA:52716"/>
        <dbReference type="ChEBI" id="CHEBI:15378"/>
        <dbReference type="ChEBI" id="CHEBI:57287"/>
        <dbReference type="ChEBI" id="CHEBI:57783"/>
        <dbReference type="ChEBI" id="CHEBI:58349"/>
        <dbReference type="ChEBI" id="CHEBI:77396"/>
        <dbReference type="ChEBI" id="CHEBI:83139"/>
        <dbReference type="EC" id="1.2.1.84"/>
    </reaction>
</comment>
<dbReference type="SUPFAM" id="SSF51735">
    <property type="entry name" value="NAD(P)-binding Rossmann-fold domains"/>
    <property type="match status" value="1"/>
</dbReference>
<dbReference type="PANTHER" id="PTHR11011">
    <property type="entry name" value="MALE STERILITY PROTEIN 2-RELATED"/>
    <property type="match status" value="1"/>
</dbReference>
<dbReference type="AlphaFoldDB" id="A0A2K3LVL7"/>
<organism evidence="3 4">
    <name type="scientific">Trifolium pratense</name>
    <name type="common">Red clover</name>
    <dbReference type="NCBI Taxonomy" id="57577"/>
    <lineage>
        <taxon>Eukaryota</taxon>
        <taxon>Viridiplantae</taxon>
        <taxon>Streptophyta</taxon>
        <taxon>Embryophyta</taxon>
        <taxon>Tracheophyta</taxon>
        <taxon>Spermatophyta</taxon>
        <taxon>Magnoliopsida</taxon>
        <taxon>eudicotyledons</taxon>
        <taxon>Gunneridae</taxon>
        <taxon>Pentapetalae</taxon>
        <taxon>rosids</taxon>
        <taxon>fabids</taxon>
        <taxon>Fabales</taxon>
        <taxon>Fabaceae</taxon>
        <taxon>Papilionoideae</taxon>
        <taxon>50 kb inversion clade</taxon>
        <taxon>NPAAA clade</taxon>
        <taxon>Hologalegina</taxon>
        <taxon>IRL clade</taxon>
        <taxon>Trifolieae</taxon>
        <taxon>Trifolium</taxon>
    </lineage>
</organism>
<dbReference type="Pfam" id="PF07993">
    <property type="entry name" value="NAD_binding_4"/>
    <property type="match status" value="1"/>
</dbReference>
<evidence type="ECO:0000259" key="2">
    <source>
        <dbReference type="Pfam" id="PF07993"/>
    </source>
</evidence>
<dbReference type="GO" id="GO:0102965">
    <property type="term" value="F:alcohol-forming long-chain fatty acyl-CoA reductase activity"/>
    <property type="evidence" value="ECO:0007669"/>
    <property type="project" value="UniProtKB-EC"/>
</dbReference>
<keyword evidence="1" id="KW-0521">NADP</keyword>
<dbReference type="EC" id="1.2.1.84" evidence="1"/>
<proteinExistence type="inferred from homology"/>
<dbReference type="GO" id="GO:0035336">
    <property type="term" value="P:long-chain fatty-acyl-CoA metabolic process"/>
    <property type="evidence" value="ECO:0007669"/>
    <property type="project" value="TreeGrafter"/>
</dbReference>
<dbReference type="InterPro" id="IPR013120">
    <property type="entry name" value="FAR_NAD-bd"/>
</dbReference>
<dbReference type="InterPro" id="IPR036291">
    <property type="entry name" value="NAD(P)-bd_dom_sf"/>
</dbReference>
<feature type="non-terminal residue" evidence="3">
    <location>
        <position position="62"/>
    </location>
</feature>
<feature type="domain" description="Thioester reductase (TE)" evidence="2">
    <location>
        <begin position="20"/>
        <end position="61"/>
    </location>
</feature>
<dbReference type="STRING" id="57577.A0A2K3LVL7"/>
<evidence type="ECO:0000313" key="3">
    <source>
        <dbReference type="EMBL" id="PNX82576.1"/>
    </source>
</evidence>
<dbReference type="EMBL" id="ASHM01042305">
    <property type="protein sequence ID" value="PNX82576.1"/>
    <property type="molecule type" value="Genomic_DNA"/>
</dbReference>